<dbReference type="EMBL" id="JAWPEI010000007">
    <property type="protein sequence ID" value="KAK4721214.1"/>
    <property type="molecule type" value="Genomic_DNA"/>
</dbReference>
<gene>
    <name evidence="2" type="ORF">R3W88_011447</name>
</gene>
<protein>
    <recommendedName>
        <fullName evidence="1">Protein phosphatase</fullName>
        <ecNumber evidence="1">3.1.3.16</ecNumber>
    </recommendedName>
</protein>
<dbReference type="AlphaFoldDB" id="A0AAV9L797"/>
<dbReference type="InterPro" id="IPR036457">
    <property type="entry name" value="PPM-type-like_dom_sf"/>
</dbReference>
<dbReference type="PANTHER" id="PTHR12320">
    <property type="entry name" value="PROTEIN PHOSPHATASE 2C"/>
    <property type="match status" value="1"/>
</dbReference>
<proteinExistence type="inferred from homology"/>
<dbReference type="GO" id="GO:0004722">
    <property type="term" value="F:protein serine/threonine phosphatase activity"/>
    <property type="evidence" value="ECO:0007669"/>
    <property type="project" value="UniProtKB-EC"/>
</dbReference>
<dbReference type="PANTHER" id="PTHR12320:SF65">
    <property type="entry name" value="PROTEIN PHOSPHATASE"/>
    <property type="match status" value="1"/>
</dbReference>
<keyword evidence="3" id="KW-1185">Reference proteome</keyword>
<dbReference type="SUPFAM" id="SSF81606">
    <property type="entry name" value="PP2C-like"/>
    <property type="match status" value="1"/>
</dbReference>
<comment type="similarity">
    <text evidence="1">Belongs to the PP2C family.</text>
</comment>
<keyword evidence="1" id="KW-0904">Protein phosphatase</keyword>
<keyword evidence="1" id="KW-0460">Magnesium</keyword>
<evidence type="ECO:0000256" key="1">
    <source>
        <dbReference type="RuleBase" id="RU366020"/>
    </source>
</evidence>
<accession>A0AAV9L797</accession>
<keyword evidence="1" id="KW-0479">Metal-binding</keyword>
<comment type="caution">
    <text evidence="2">The sequence shown here is derived from an EMBL/GenBank/DDBJ whole genome shotgun (WGS) entry which is preliminary data.</text>
</comment>
<reference evidence="2 3" key="1">
    <citation type="submission" date="2023-10" db="EMBL/GenBank/DDBJ databases">
        <title>Genome-Wide Identification Analysis in wild type Solanum Pinnatisectum Reveals Some Genes Defensing Phytophthora Infestans.</title>
        <authorList>
            <person name="Sun C."/>
        </authorList>
    </citation>
    <scope>NUCLEOTIDE SEQUENCE [LARGE SCALE GENOMIC DNA]</scope>
    <source>
        <strain evidence="2">LQN</strain>
        <tissue evidence="2">Leaf</tissue>
    </source>
</reference>
<name>A0AAV9L797_9SOLN</name>
<sequence>MAIDKIDIDEINVIDEIDIDEDLNFWDESTNVSSFFNENFKVKMVAGSFYMPKFNKVPLWKDAHFICIEEETIGVADGIGGWAKKGINSGEYSRQLVRNTELSIHKPKDQRNQIHPMEVLNEAYFNMKCQGSSMACILTLTFDIVQKVNVGDSRFVVKRDRVIVYESEIQQKGFNYPFQLGNGNRGCASDGIDGLFDNAHNTELEKLVCDRLVDLHELGTFSKMLARKIAAYALQKSESKNIYTPFAIDCLKVGKDRVGGKCDDIIVIVARILPR</sequence>
<keyword evidence="1" id="KW-0378">Hydrolase</keyword>
<dbReference type="GO" id="GO:0046872">
    <property type="term" value="F:metal ion binding"/>
    <property type="evidence" value="ECO:0007669"/>
    <property type="project" value="UniProtKB-UniRule"/>
</dbReference>
<comment type="cofactor">
    <cofactor evidence="1">
        <name>Mg(2+)</name>
        <dbReference type="ChEBI" id="CHEBI:18420"/>
    </cofactor>
</comment>
<comment type="cofactor">
    <cofactor evidence="1">
        <name>Mn(2+)</name>
        <dbReference type="ChEBI" id="CHEBI:29035"/>
    </cofactor>
</comment>
<comment type="catalytic activity">
    <reaction evidence="1">
        <text>O-phospho-L-seryl-[protein] + H2O = L-seryl-[protein] + phosphate</text>
        <dbReference type="Rhea" id="RHEA:20629"/>
        <dbReference type="Rhea" id="RHEA-COMP:9863"/>
        <dbReference type="Rhea" id="RHEA-COMP:11604"/>
        <dbReference type="ChEBI" id="CHEBI:15377"/>
        <dbReference type="ChEBI" id="CHEBI:29999"/>
        <dbReference type="ChEBI" id="CHEBI:43474"/>
        <dbReference type="ChEBI" id="CHEBI:83421"/>
        <dbReference type="EC" id="3.1.3.16"/>
    </reaction>
</comment>
<dbReference type="EC" id="3.1.3.16" evidence="1"/>
<dbReference type="InterPro" id="IPR039123">
    <property type="entry name" value="PPTC7"/>
</dbReference>
<evidence type="ECO:0000313" key="2">
    <source>
        <dbReference type="EMBL" id="KAK4721214.1"/>
    </source>
</evidence>
<organism evidence="2 3">
    <name type="scientific">Solanum pinnatisectum</name>
    <name type="common">tansyleaf nightshade</name>
    <dbReference type="NCBI Taxonomy" id="50273"/>
    <lineage>
        <taxon>Eukaryota</taxon>
        <taxon>Viridiplantae</taxon>
        <taxon>Streptophyta</taxon>
        <taxon>Embryophyta</taxon>
        <taxon>Tracheophyta</taxon>
        <taxon>Spermatophyta</taxon>
        <taxon>Magnoliopsida</taxon>
        <taxon>eudicotyledons</taxon>
        <taxon>Gunneridae</taxon>
        <taxon>Pentapetalae</taxon>
        <taxon>asterids</taxon>
        <taxon>lamiids</taxon>
        <taxon>Solanales</taxon>
        <taxon>Solanaceae</taxon>
        <taxon>Solanoideae</taxon>
        <taxon>Solaneae</taxon>
        <taxon>Solanum</taxon>
    </lineage>
</organism>
<dbReference type="Gene3D" id="3.60.40.10">
    <property type="entry name" value="PPM-type phosphatase domain"/>
    <property type="match status" value="1"/>
</dbReference>
<keyword evidence="1" id="KW-0464">Manganese</keyword>
<comment type="catalytic activity">
    <reaction evidence="1">
        <text>O-phospho-L-threonyl-[protein] + H2O = L-threonyl-[protein] + phosphate</text>
        <dbReference type="Rhea" id="RHEA:47004"/>
        <dbReference type="Rhea" id="RHEA-COMP:11060"/>
        <dbReference type="Rhea" id="RHEA-COMP:11605"/>
        <dbReference type="ChEBI" id="CHEBI:15377"/>
        <dbReference type="ChEBI" id="CHEBI:30013"/>
        <dbReference type="ChEBI" id="CHEBI:43474"/>
        <dbReference type="ChEBI" id="CHEBI:61977"/>
        <dbReference type="EC" id="3.1.3.16"/>
    </reaction>
</comment>
<evidence type="ECO:0000313" key="3">
    <source>
        <dbReference type="Proteomes" id="UP001311915"/>
    </source>
</evidence>
<dbReference type="Proteomes" id="UP001311915">
    <property type="component" value="Unassembled WGS sequence"/>
</dbReference>